<evidence type="ECO:0000313" key="1">
    <source>
        <dbReference type="EMBL" id="MPN48513.1"/>
    </source>
</evidence>
<name>A0A645IMP8_9ZZZZ</name>
<protein>
    <submittedName>
        <fullName evidence="1">Uncharacterized protein</fullName>
    </submittedName>
</protein>
<accession>A0A645IMP8</accession>
<gene>
    <name evidence="1" type="ORF">SDC9_196121</name>
</gene>
<dbReference type="AlphaFoldDB" id="A0A645IMP8"/>
<comment type="caution">
    <text evidence="1">The sequence shown here is derived from an EMBL/GenBank/DDBJ whole genome shotgun (WGS) entry which is preliminary data.</text>
</comment>
<dbReference type="EMBL" id="VSSQ01110903">
    <property type="protein sequence ID" value="MPN48513.1"/>
    <property type="molecule type" value="Genomic_DNA"/>
</dbReference>
<reference evidence="1" key="1">
    <citation type="submission" date="2019-08" db="EMBL/GenBank/DDBJ databases">
        <authorList>
            <person name="Kucharzyk K."/>
            <person name="Murdoch R.W."/>
            <person name="Higgins S."/>
            <person name="Loffler F."/>
        </authorList>
    </citation>
    <scope>NUCLEOTIDE SEQUENCE</scope>
</reference>
<organism evidence="1">
    <name type="scientific">bioreactor metagenome</name>
    <dbReference type="NCBI Taxonomy" id="1076179"/>
    <lineage>
        <taxon>unclassified sequences</taxon>
        <taxon>metagenomes</taxon>
        <taxon>ecological metagenomes</taxon>
    </lineage>
</organism>
<sequence>MKTGLYKWGDYDFQYNFELIDVFKIVPNGVLCLTSALAYYDLTTYNPWQYEIAIERSKKVTLADYPPIKLVYFSSKQLELGIIEVDIDGHTVRIYDLEKTICDCVRYRNKIGIDIVKEGIKEYLKRKDKDLNKLMKYAEVCRVQKIIKEYLEVLI</sequence>
<proteinExistence type="predicted"/>